<gene>
    <name evidence="2" type="ORF">ACCI49_24200</name>
</gene>
<organism evidence="2 3">
    <name type="scientific">Microbulbifer epialgicus</name>
    <dbReference type="NCBI Taxonomy" id="393907"/>
    <lineage>
        <taxon>Bacteria</taxon>
        <taxon>Pseudomonadati</taxon>
        <taxon>Pseudomonadota</taxon>
        <taxon>Gammaproteobacteria</taxon>
        <taxon>Cellvibrionales</taxon>
        <taxon>Microbulbiferaceae</taxon>
        <taxon>Microbulbifer</taxon>
    </lineage>
</organism>
<accession>A0ABV4P7U1</accession>
<evidence type="ECO:0008006" key="4">
    <source>
        <dbReference type="Google" id="ProtNLM"/>
    </source>
</evidence>
<keyword evidence="1" id="KW-0732">Signal</keyword>
<dbReference type="RefSeq" id="WP_371841816.1">
    <property type="nucleotide sequence ID" value="NZ_JBGMEK010000184.1"/>
</dbReference>
<comment type="caution">
    <text evidence="2">The sequence shown here is derived from an EMBL/GenBank/DDBJ whole genome shotgun (WGS) entry which is preliminary data.</text>
</comment>
<sequence length="123" mass="13410">MGKSSLLTFTLGSLLGAIGCSFASNNAANVDVSLVGKWENTSSSFFGSGWDQCEFKEDKSFECTNFPNEGGLVLPYDGDWSFINNKLTIIYSEIDEPLIFSVSDMSADSLVVETRKGEVLKEL</sequence>
<name>A0ABV4P7U1_9GAMM</name>
<evidence type="ECO:0000313" key="2">
    <source>
        <dbReference type="EMBL" id="MFA0813973.1"/>
    </source>
</evidence>
<dbReference type="PROSITE" id="PS51257">
    <property type="entry name" value="PROKAR_LIPOPROTEIN"/>
    <property type="match status" value="1"/>
</dbReference>
<protein>
    <recommendedName>
        <fullName evidence="4">Lipocalin-like domain-containing protein</fullName>
    </recommendedName>
</protein>
<feature type="signal peptide" evidence="1">
    <location>
        <begin position="1"/>
        <end position="23"/>
    </location>
</feature>
<reference evidence="2 3" key="1">
    <citation type="submission" date="2024-08" db="EMBL/GenBank/DDBJ databases">
        <authorList>
            <person name="Ishaq N."/>
        </authorList>
    </citation>
    <scope>NUCLEOTIDE SEQUENCE [LARGE SCALE GENOMIC DNA]</scope>
    <source>
        <strain evidence="2 3">DSM 18651</strain>
    </source>
</reference>
<dbReference type="EMBL" id="JBGMEK010000184">
    <property type="protein sequence ID" value="MFA0813973.1"/>
    <property type="molecule type" value="Genomic_DNA"/>
</dbReference>
<evidence type="ECO:0000313" key="3">
    <source>
        <dbReference type="Proteomes" id="UP001569428"/>
    </source>
</evidence>
<proteinExistence type="predicted"/>
<feature type="chain" id="PRO_5046750950" description="Lipocalin-like domain-containing protein" evidence="1">
    <location>
        <begin position="24"/>
        <end position="123"/>
    </location>
</feature>
<keyword evidence="3" id="KW-1185">Reference proteome</keyword>
<evidence type="ECO:0000256" key="1">
    <source>
        <dbReference type="SAM" id="SignalP"/>
    </source>
</evidence>
<dbReference type="Proteomes" id="UP001569428">
    <property type="component" value="Unassembled WGS sequence"/>
</dbReference>